<dbReference type="InterPro" id="IPR009056">
    <property type="entry name" value="Cyt_c-like_dom"/>
</dbReference>
<dbReference type="PANTHER" id="PTHR35008">
    <property type="entry name" value="BLL4482 PROTEIN-RELATED"/>
    <property type="match status" value="1"/>
</dbReference>
<keyword evidence="16" id="KW-1185">Reference proteome</keyword>
<name>A0A6N1VH51_9HYPH</name>
<dbReference type="InterPro" id="IPR008168">
    <property type="entry name" value="Cyt_C_IC"/>
</dbReference>
<keyword evidence="3" id="KW-1003">Cell membrane</keyword>
<keyword evidence="5" id="KW-0679">Respiratory chain</keyword>
<dbReference type="GO" id="GO:0009055">
    <property type="term" value="F:electron transfer activity"/>
    <property type="evidence" value="ECO:0007669"/>
    <property type="project" value="InterPro"/>
</dbReference>
<sequence length="433" mass="46322">MLKRTLQALVGAGVVAFGGYLVFAYEPEIAPIDPADIPAYDAALVEKGRVLAAAGYCASCHTAADGAPYAGNYPMETGFGTLYSTNITPDPEDGIGAWSEEAFLRAMHDGVNREGQHLFPAFPFDHFTKMSDEDARAIYAYLMTEVAPATTEQEENGIPFPLGLRIWQAGWKLLFVDSGRFEPDPDKSDDWNRGAYLVEGVSHCGACHTPRNPLGAEIANRQFEGAAIDRWIAPALTARNESAIGWTAEDFAIYLKDGATRHQGVAAGPMAPVVHAGLRELPDSDLNAIGIYLADVTGNAPGEGETARIVATSLAAGAPTPAYRLEDGERLYAAACASCHYNAEDIALGHPDLGINSALRVEAPDNLVHVILNGVANEEGIPGVVMPAFRNALDDDEIAAIAAYLRASRTDLEPWPELVRTVSQIRIAEPVVH</sequence>
<evidence type="ECO:0000256" key="10">
    <source>
        <dbReference type="ARBA" id="ARBA00023004"/>
    </source>
</evidence>
<keyword evidence="11" id="KW-0472">Membrane</keyword>
<protein>
    <submittedName>
        <fullName evidence="15">C-type cytochrome</fullName>
    </submittedName>
</protein>
<dbReference type="PROSITE" id="PS51007">
    <property type="entry name" value="CYTC"/>
    <property type="match status" value="3"/>
</dbReference>
<evidence type="ECO:0000259" key="14">
    <source>
        <dbReference type="PROSITE" id="PS51007"/>
    </source>
</evidence>
<evidence type="ECO:0000256" key="6">
    <source>
        <dbReference type="ARBA" id="ARBA00022723"/>
    </source>
</evidence>
<organism evidence="15 16">
    <name type="scientific">Oricola thermophila</name>
    <dbReference type="NCBI Taxonomy" id="2742145"/>
    <lineage>
        <taxon>Bacteria</taxon>
        <taxon>Pseudomonadati</taxon>
        <taxon>Pseudomonadota</taxon>
        <taxon>Alphaproteobacteria</taxon>
        <taxon>Hyphomicrobiales</taxon>
        <taxon>Ahrensiaceae</taxon>
        <taxon>Oricola</taxon>
    </lineage>
</organism>
<dbReference type="AlphaFoldDB" id="A0A6N1VH51"/>
<keyword evidence="2" id="KW-0813">Transport</keyword>
<dbReference type="InterPro" id="IPR051459">
    <property type="entry name" value="Cytochrome_c-type_DH"/>
</dbReference>
<dbReference type="Proteomes" id="UP000509367">
    <property type="component" value="Chromosome"/>
</dbReference>
<evidence type="ECO:0000256" key="4">
    <source>
        <dbReference type="ARBA" id="ARBA00022617"/>
    </source>
</evidence>
<gene>
    <name evidence="15" type="ORF">HTY61_11370</name>
</gene>
<dbReference type="PRINTS" id="PR00605">
    <property type="entry name" value="CYTCHROMECIC"/>
</dbReference>
<feature type="domain" description="Cytochrome c" evidence="14">
    <location>
        <begin position="43"/>
        <end position="146"/>
    </location>
</feature>
<feature type="binding site" description="covalent" evidence="12">
    <location>
        <position position="339"/>
    </location>
    <ligand>
        <name>heme c</name>
        <dbReference type="ChEBI" id="CHEBI:61717"/>
        <label>3</label>
    </ligand>
</feature>
<dbReference type="KEGG" id="orm:HTY61_11370"/>
<keyword evidence="10 13" id="KW-0408">Iron</keyword>
<dbReference type="RefSeq" id="WP_175276897.1">
    <property type="nucleotide sequence ID" value="NZ_CP054836.1"/>
</dbReference>
<evidence type="ECO:0000256" key="12">
    <source>
        <dbReference type="PIRSR" id="PIRSR000018-50"/>
    </source>
</evidence>
<dbReference type="GO" id="GO:0005506">
    <property type="term" value="F:iron ion binding"/>
    <property type="evidence" value="ECO:0007669"/>
    <property type="project" value="InterPro"/>
</dbReference>
<evidence type="ECO:0000256" key="8">
    <source>
        <dbReference type="ARBA" id="ARBA00022737"/>
    </source>
</evidence>
<dbReference type="GO" id="GO:0016614">
    <property type="term" value="F:oxidoreductase activity, acting on CH-OH group of donors"/>
    <property type="evidence" value="ECO:0007669"/>
    <property type="project" value="InterPro"/>
</dbReference>
<feature type="binding site" description="covalent" evidence="12">
    <location>
        <position position="336"/>
    </location>
    <ligand>
        <name>heme c</name>
        <dbReference type="ChEBI" id="CHEBI:61717"/>
        <label>3</label>
    </ligand>
</feature>
<evidence type="ECO:0000256" key="1">
    <source>
        <dbReference type="ARBA" id="ARBA00004236"/>
    </source>
</evidence>
<feature type="binding site" description="axial binding residue" evidence="13">
    <location>
        <position position="61"/>
    </location>
    <ligand>
        <name>heme c</name>
        <dbReference type="ChEBI" id="CHEBI:61717"/>
        <label>1</label>
    </ligand>
    <ligandPart>
        <name>Fe</name>
        <dbReference type="ChEBI" id="CHEBI:18248"/>
    </ligandPart>
</feature>
<dbReference type="PANTHER" id="PTHR35008:SF8">
    <property type="entry name" value="ALCOHOL DEHYDROGENASE CYTOCHROME C SUBUNIT"/>
    <property type="match status" value="1"/>
</dbReference>
<feature type="binding site" description="covalent" evidence="12">
    <location>
        <position position="57"/>
    </location>
    <ligand>
        <name>heme c</name>
        <dbReference type="ChEBI" id="CHEBI:61717"/>
        <label>1</label>
    </ligand>
</feature>
<dbReference type="PIRSF" id="PIRSF000018">
    <property type="entry name" value="Mb_ADH_cyt_c"/>
    <property type="match status" value="1"/>
</dbReference>
<feature type="binding site" description="axial binding residue" evidence="13">
    <location>
        <position position="208"/>
    </location>
    <ligand>
        <name>heme c</name>
        <dbReference type="ChEBI" id="CHEBI:61717"/>
        <label>2</label>
    </ligand>
    <ligandPart>
        <name>Fe</name>
        <dbReference type="ChEBI" id="CHEBI:18248"/>
    </ligandPart>
</feature>
<keyword evidence="6 13" id="KW-0479">Metal-binding</keyword>
<evidence type="ECO:0000256" key="9">
    <source>
        <dbReference type="ARBA" id="ARBA00022982"/>
    </source>
</evidence>
<evidence type="ECO:0000256" key="11">
    <source>
        <dbReference type="ARBA" id="ARBA00023136"/>
    </source>
</evidence>
<evidence type="ECO:0000256" key="3">
    <source>
        <dbReference type="ARBA" id="ARBA00022475"/>
    </source>
</evidence>
<keyword evidence="7" id="KW-0732">Signal</keyword>
<feature type="binding site" description="covalent" evidence="12">
    <location>
        <position position="204"/>
    </location>
    <ligand>
        <name>heme c</name>
        <dbReference type="ChEBI" id="CHEBI:61717"/>
        <label>2</label>
    </ligand>
</feature>
<evidence type="ECO:0000256" key="5">
    <source>
        <dbReference type="ARBA" id="ARBA00022660"/>
    </source>
</evidence>
<feature type="binding site" description="covalent" evidence="12">
    <location>
        <position position="60"/>
    </location>
    <ligand>
        <name>heme c</name>
        <dbReference type="ChEBI" id="CHEBI:61717"/>
        <label>1</label>
    </ligand>
</feature>
<feature type="domain" description="Cytochrome c" evidence="14">
    <location>
        <begin position="323"/>
        <end position="409"/>
    </location>
</feature>
<proteinExistence type="predicted"/>
<dbReference type="GO" id="GO:0020037">
    <property type="term" value="F:heme binding"/>
    <property type="evidence" value="ECO:0007669"/>
    <property type="project" value="InterPro"/>
</dbReference>
<evidence type="ECO:0000256" key="13">
    <source>
        <dbReference type="PIRSR" id="PIRSR000018-51"/>
    </source>
</evidence>
<dbReference type="InterPro" id="IPR014353">
    <property type="entry name" value="Membr-bd_ADH_cyt_c"/>
</dbReference>
<dbReference type="EMBL" id="CP054836">
    <property type="protein sequence ID" value="QKV19005.1"/>
    <property type="molecule type" value="Genomic_DNA"/>
</dbReference>
<keyword evidence="8" id="KW-0677">Repeat</keyword>
<evidence type="ECO:0000256" key="2">
    <source>
        <dbReference type="ARBA" id="ARBA00022448"/>
    </source>
</evidence>
<accession>A0A6N1VH51</accession>
<dbReference type="SUPFAM" id="SSF46626">
    <property type="entry name" value="Cytochrome c"/>
    <property type="match status" value="3"/>
</dbReference>
<reference evidence="15 16" key="1">
    <citation type="submission" date="2020-06" db="EMBL/GenBank/DDBJ databases">
        <title>Oricola thermophila sp. nov. isolated from a tidal sediments.</title>
        <authorList>
            <person name="Kwon K.K."/>
            <person name="Yang S.-H."/>
            <person name="Park M.-J."/>
        </authorList>
    </citation>
    <scope>NUCLEOTIDE SEQUENCE [LARGE SCALE GENOMIC DNA]</scope>
    <source>
        <strain evidence="15 16">MEBiC13590</strain>
    </source>
</reference>
<dbReference type="Pfam" id="PF13442">
    <property type="entry name" value="Cytochrome_CBB3"/>
    <property type="match status" value="1"/>
</dbReference>
<dbReference type="InterPro" id="IPR036909">
    <property type="entry name" value="Cyt_c-like_dom_sf"/>
</dbReference>
<comment type="cofactor">
    <cofactor evidence="12">
        <name>heme c</name>
        <dbReference type="ChEBI" id="CHEBI:61717"/>
    </cofactor>
    <text evidence="12">Binds 3 heme c groups covalently per subunit.</text>
</comment>
<keyword evidence="4 12" id="KW-0349">Heme</keyword>
<evidence type="ECO:0000313" key="16">
    <source>
        <dbReference type="Proteomes" id="UP000509367"/>
    </source>
</evidence>
<dbReference type="Gene3D" id="1.10.760.10">
    <property type="entry name" value="Cytochrome c-like domain"/>
    <property type="match status" value="2"/>
</dbReference>
<dbReference type="Pfam" id="PF00034">
    <property type="entry name" value="Cytochrom_C"/>
    <property type="match status" value="1"/>
</dbReference>
<evidence type="ECO:0000256" key="7">
    <source>
        <dbReference type="ARBA" id="ARBA00022729"/>
    </source>
</evidence>
<feature type="domain" description="Cytochrome c" evidence="14">
    <location>
        <begin position="189"/>
        <end position="297"/>
    </location>
</feature>
<feature type="binding site" description="covalent" evidence="12">
    <location>
        <position position="207"/>
    </location>
    <ligand>
        <name>heme c</name>
        <dbReference type="ChEBI" id="CHEBI:61717"/>
        <label>2</label>
    </ligand>
</feature>
<evidence type="ECO:0000313" key="15">
    <source>
        <dbReference type="EMBL" id="QKV19005.1"/>
    </source>
</evidence>
<keyword evidence="9" id="KW-0249">Electron transport</keyword>
<feature type="binding site" description="axial binding residue" evidence="13">
    <location>
        <position position="340"/>
    </location>
    <ligand>
        <name>heme c</name>
        <dbReference type="ChEBI" id="CHEBI:61717"/>
        <label>3</label>
    </ligand>
    <ligandPart>
        <name>Fe</name>
        <dbReference type="ChEBI" id="CHEBI:18248"/>
    </ligandPart>
</feature>
<dbReference type="GO" id="GO:0005886">
    <property type="term" value="C:plasma membrane"/>
    <property type="evidence" value="ECO:0007669"/>
    <property type="project" value="UniProtKB-SubCell"/>
</dbReference>
<comment type="subcellular location">
    <subcellularLocation>
        <location evidence="1">Cell membrane</location>
    </subcellularLocation>
</comment>